<sequence length="178" mass="20645">ETSKKVLQQHASDSKTMLDNAVKKSSREIYQNLETLEDGSPILIKTEVLKTIDCFRQKKEEEYDKKVGKGRMSKVFKMVRLDENYAINKSKIEAELDDLKKAFQGGDIKLQATEMEKLAGKIEEKLKYLEDDYKNSIENTLYPILTKFNLTIERINTEIIEDISKISQEFKRTGIDIK</sequence>
<proteinExistence type="predicted"/>
<dbReference type="Proteomes" id="UP001268610">
    <property type="component" value="Unassembled WGS sequence"/>
</dbReference>
<protein>
    <submittedName>
        <fullName evidence="1">Uncharacterized protein</fullName>
    </submittedName>
</protein>
<organism evidence="1 2">
    <name type="scientific">Rhizobium hidalgonense</name>
    <dbReference type="NCBI Taxonomy" id="1538159"/>
    <lineage>
        <taxon>Bacteria</taxon>
        <taxon>Pseudomonadati</taxon>
        <taxon>Pseudomonadota</taxon>
        <taxon>Alphaproteobacteria</taxon>
        <taxon>Hyphomicrobiales</taxon>
        <taxon>Rhizobiaceae</taxon>
        <taxon>Rhizobium/Agrobacterium group</taxon>
        <taxon>Rhizobium</taxon>
    </lineage>
</organism>
<name>A0AAJ2H5K5_9HYPH</name>
<feature type="non-terminal residue" evidence="1">
    <location>
        <position position="178"/>
    </location>
</feature>
<evidence type="ECO:0000313" key="2">
    <source>
        <dbReference type="Proteomes" id="UP001268610"/>
    </source>
</evidence>
<dbReference type="EMBL" id="JAVLSF010000428">
    <property type="protein sequence ID" value="MDR9778063.1"/>
    <property type="molecule type" value="Genomic_DNA"/>
</dbReference>
<reference evidence="1" key="1">
    <citation type="submission" date="2023-04" db="EMBL/GenBank/DDBJ databases">
        <title>Genomic characterization of faba bean (Vicia faba) microsymbionts in Mexican soils.</title>
        <authorList>
            <person name="Rivera Orduna F.N."/>
            <person name="Guevara-Luna J."/>
            <person name="Yan J."/>
            <person name="Arroyo-Herrera I."/>
            <person name="Li Y."/>
            <person name="Vasquez-Murrieta M.S."/>
            <person name="Wang E.T."/>
        </authorList>
    </citation>
    <scope>NUCLEOTIDE SEQUENCE</scope>
    <source>
        <strain evidence="1">CH26</strain>
    </source>
</reference>
<feature type="non-terminal residue" evidence="1">
    <location>
        <position position="1"/>
    </location>
</feature>
<dbReference type="AlphaFoldDB" id="A0AAJ2H5K5"/>
<accession>A0AAJ2H5K5</accession>
<dbReference type="RefSeq" id="WP_310866196.1">
    <property type="nucleotide sequence ID" value="NZ_JAVLSF010000428.1"/>
</dbReference>
<evidence type="ECO:0000313" key="1">
    <source>
        <dbReference type="EMBL" id="MDR9778063.1"/>
    </source>
</evidence>
<comment type="caution">
    <text evidence="1">The sequence shown here is derived from an EMBL/GenBank/DDBJ whole genome shotgun (WGS) entry which is preliminary data.</text>
</comment>
<gene>
    <name evidence="1" type="ORF">RJJ65_36625</name>
</gene>